<gene>
    <name evidence="3" type="ORF">HMPREF0179_02287</name>
</gene>
<name>E5Y7W5_BILW3</name>
<dbReference type="HOGENOM" id="CLU_1056580_0_0_7"/>
<proteinExistence type="predicted"/>
<dbReference type="EMBL" id="ADCP02000001">
    <property type="protein sequence ID" value="EFV43910.1"/>
    <property type="molecule type" value="Genomic_DNA"/>
</dbReference>
<keyword evidence="1" id="KW-0732">Signal</keyword>
<organism evidence="3 4">
    <name type="scientific">Bilophila wadsworthia (strain 3_1_6)</name>
    <dbReference type="NCBI Taxonomy" id="563192"/>
    <lineage>
        <taxon>Bacteria</taxon>
        <taxon>Pseudomonadati</taxon>
        <taxon>Thermodesulfobacteriota</taxon>
        <taxon>Desulfovibrionia</taxon>
        <taxon>Desulfovibrionales</taxon>
        <taxon>Desulfovibrionaceae</taxon>
        <taxon>Bilophila</taxon>
    </lineage>
</organism>
<dbReference type="Proteomes" id="UP000006034">
    <property type="component" value="Unassembled WGS sequence"/>
</dbReference>
<dbReference type="GeneID" id="78085429"/>
<feature type="domain" description="Glycine zipper" evidence="2">
    <location>
        <begin position="65"/>
        <end position="104"/>
    </location>
</feature>
<dbReference type="eggNOG" id="ENOG5033NDI">
    <property type="taxonomic scope" value="Bacteria"/>
</dbReference>
<dbReference type="Pfam" id="PF13488">
    <property type="entry name" value="Gly-zipper_Omp"/>
    <property type="match status" value="1"/>
</dbReference>
<dbReference type="RefSeq" id="WP_005028109.1">
    <property type="nucleotide sequence ID" value="NZ_KE150238.1"/>
</dbReference>
<feature type="signal peptide" evidence="1">
    <location>
        <begin position="1"/>
        <end position="25"/>
    </location>
</feature>
<dbReference type="PROSITE" id="PS51257">
    <property type="entry name" value="PROKAR_LIPOPROTEIN"/>
    <property type="match status" value="1"/>
</dbReference>
<dbReference type="STRING" id="563192.HMPREF0179_02287"/>
<protein>
    <recommendedName>
        <fullName evidence="2">Glycine zipper domain-containing protein</fullName>
    </recommendedName>
</protein>
<dbReference type="InterPro" id="IPR039567">
    <property type="entry name" value="Gly-zipper"/>
</dbReference>
<comment type="caution">
    <text evidence="3">The sequence shown here is derived from an EMBL/GenBank/DDBJ whole genome shotgun (WGS) entry which is preliminary data.</text>
</comment>
<accession>E5Y7W5</accession>
<dbReference type="AlphaFoldDB" id="E5Y7W5"/>
<reference evidence="3 4" key="2">
    <citation type="submission" date="2013-04" db="EMBL/GenBank/DDBJ databases">
        <title>The Genome Sequence of Bilophila wadsworthia 3_1_6.</title>
        <authorList>
            <consortium name="The Broad Institute Genomics Platform"/>
            <person name="Earl A."/>
            <person name="Ward D."/>
            <person name="Feldgarden M."/>
            <person name="Gevers D."/>
            <person name="Sibley C."/>
            <person name="Strauss J."/>
            <person name="Allen-Vercoe E."/>
            <person name="Walker B."/>
            <person name="Young S."/>
            <person name="Zeng Q."/>
            <person name="Gargeya S."/>
            <person name="Fitzgerald M."/>
            <person name="Haas B."/>
            <person name="Abouelleil A."/>
            <person name="Allen A.W."/>
            <person name="Alvarado L."/>
            <person name="Arachchi H.M."/>
            <person name="Berlin A.M."/>
            <person name="Chapman S.B."/>
            <person name="Gainer-Dewar J."/>
            <person name="Goldberg J."/>
            <person name="Griggs A."/>
            <person name="Gujja S."/>
            <person name="Hansen M."/>
            <person name="Howarth C."/>
            <person name="Imamovic A."/>
            <person name="Ireland A."/>
            <person name="Larimer J."/>
            <person name="McCowan C."/>
            <person name="Murphy C."/>
            <person name="Pearson M."/>
            <person name="Poon T.W."/>
            <person name="Priest M."/>
            <person name="Roberts A."/>
            <person name="Saif S."/>
            <person name="Shea T."/>
            <person name="Sisk P."/>
            <person name="Sykes S."/>
            <person name="Wortman J."/>
            <person name="Nusbaum C."/>
            <person name="Birren B."/>
        </authorList>
    </citation>
    <scope>NUCLEOTIDE SEQUENCE [LARGE SCALE GENOMIC DNA]</scope>
    <source>
        <strain evidence="3 4">3_1_6</strain>
    </source>
</reference>
<evidence type="ECO:0000313" key="3">
    <source>
        <dbReference type="EMBL" id="EFV43910.1"/>
    </source>
</evidence>
<dbReference type="OrthoDB" id="5457205at2"/>
<sequence length="283" mass="30150">MKGSFTTRKGALYCIVMTCLCSLLATGCASKYGAQTTDVHYYPDCYQPIADLRSAEKSFNTTMVMGTTMGALLGAVIGASQTGKAEGALAGAAIGAGAGAGASYLVAKYNNERDDRVRLASYARDLNADVNSLNRVTAAGQVAYNCYSAKFRAALEDYKAKRITRAELDQRYAEIKSGLAEASAILGSTLSEADKREAEYRQVLTIEAKKASRPIPPVQTVATTSKKTSKATKTVTRKQTGDQLQNLSNGVGSYKESTAQLTAVKSDLDEIQLQMDKVMLAQG</sequence>
<evidence type="ECO:0000256" key="1">
    <source>
        <dbReference type="SAM" id="SignalP"/>
    </source>
</evidence>
<reference evidence="3 4" key="1">
    <citation type="submission" date="2010-10" db="EMBL/GenBank/DDBJ databases">
        <authorList>
            <consortium name="The Broad Institute Genome Sequencing Platform"/>
            <person name="Ward D."/>
            <person name="Earl A."/>
            <person name="Feldgarden M."/>
            <person name="Young S.K."/>
            <person name="Gargeya S."/>
            <person name="Zeng Q."/>
            <person name="Alvarado L."/>
            <person name="Berlin A."/>
            <person name="Bochicchio J."/>
            <person name="Chapman S.B."/>
            <person name="Chen Z."/>
            <person name="Freedman E."/>
            <person name="Gellesch M."/>
            <person name="Goldberg J."/>
            <person name="Griggs A."/>
            <person name="Gujja S."/>
            <person name="Heilman E."/>
            <person name="Heiman D."/>
            <person name="Howarth C."/>
            <person name="Mehta T."/>
            <person name="Neiman D."/>
            <person name="Pearson M."/>
            <person name="Roberts A."/>
            <person name="Saif S."/>
            <person name="Shea T."/>
            <person name="Shenoy N."/>
            <person name="Sisk P."/>
            <person name="Stolte C."/>
            <person name="Sykes S."/>
            <person name="White J."/>
            <person name="Yandava C."/>
            <person name="Allen-Vercoe E."/>
            <person name="Sibley C."/>
            <person name="Ambrose C.E."/>
            <person name="Strauss J."/>
            <person name="Daigneault M."/>
            <person name="Haas B."/>
            <person name="Nusbaum C."/>
            <person name="Birren B."/>
        </authorList>
    </citation>
    <scope>NUCLEOTIDE SEQUENCE [LARGE SCALE GENOMIC DNA]</scope>
    <source>
        <strain evidence="3 4">3_1_6</strain>
    </source>
</reference>
<keyword evidence="4" id="KW-1185">Reference proteome</keyword>
<evidence type="ECO:0000313" key="4">
    <source>
        <dbReference type="Proteomes" id="UP000006034"/>
    </source>
</evidence>
<feature type="chain" id="PRO_5003203336" description="Glycine zipper domain-containing protein" evidence="1">
    <location>
        <begin position="26"/>
        <end position="283"/>
    </location>
</feature>
<evidence type="ECO:0000259" key="2">
    <source>
        <dbReference type="Pfam" id="PF13488"/>
    </source>
</evidence>